<dbReference type="EMBL" id="UINC01053965">
    <property type="protein sequence ID" value="SVB71125.1"/>
    <property type="molecule type" value="Genomic_DNA"/>
</dbReference>
<name>A0A382G8J8_9ZZZZ</name>
<gene>
    <name evidence="1" type="ORF">METZ01_LOCUS223979</name>
</gene>
<protein>
    <submittedName>
        <fullName evidence="1">Uncharacterized protein</fullName>
    </submittedName>
</protein>
<feature type="non-terminal residue" evidence="1">
    <location>
        <position position="64"/>
    </location>
</feature>
<organism evidence="1">
    <name type="scientific">marine metagenome</name>
    <dbReference type="NCBI Taxonomy" id="408172"/>
    <lineage>
        <taxon>unclassified sequences</taxon>
        <taxon>metagenomes</taxon>
        <taxon>ecological metagenomes</taxon>
    </lineage>
</organism>
<evidence type="ECO:0000313" key="1">
    <source>
        <dbReference type="EMBL" id="SVB71125.1"/>
    </source>
</evidence>
<proteinExistence type="predicted"/>
<accession>A0A382G8J8</accession>
<sequence length="64" mass="7326">MKAKHLRTTQYGAHVMWVFDVIQKQKTAVGKELVLWSVGIQRSFQDHPLMLGGLGELNETAFFH</sequence>
<dbReference type="AlphaFoldDB" id="A0A382G8J8"/>
<reference evidence="1" key="1">
    <citation type="submission" date="2018-05" db="EMBL/GenBank/DDBJ databases">
        <authorList>
            <person name="Lanie J.A."/>
            <person name="Ng W.-L."/>
            <person name="Kazmierczak K.M."/>
            <person name="Andrzejewski T.M."/>
            <person name="Davidsen T.M."/>
            <person name="Wayne K.J."/>
            <person name="Tettelin H."/>
            <person name="Glass J.I."/>
            <person name="Rusch D."/>
            <person name="Podicherti R."/>
            <person name="Tsui H.-C.T."/>
            <person name="Winkler M.E."/>
        </authorList>
    </citation>
    <scope>NUCLEOTIDE SEQUENCE</scope>
</reference>